<evidence type="ECO:0000313" key="5">
    <source>
        <dbReference type="Proteomes" id="UP000317484"/>
    </source>
</evidence>
<dbReference type="SUPFAM" id="SSF49899">
    <property type="entry name" value="Concanavalin A-like lectins/glucanases"/>
    <property type="match status" value="1"/>
</dbReference>
<proteinExistence type="inferred from homology"/>
<dbReference type="InterPro" id="IPR013320">
    <property type="entry name" value="ConA-like_dom_sf"/>
</dbReference>
<dbReference type="Pfam" id="PF00722">
    <property type="entry name" value="Glyco_hydro_16"/>
    <property type="match status" value="1"/>
</dbReference>
<accession>A0A521FQJ7</accession>
<dbReference type="CDD" id="cd00413">
    <property type="entry name" value="Glyco_hydrolase_16"/>
    <property type="match status" value="1"/>
</dbReference>
<gene>
    <name evidence="4" type="ORF">SAMN06273567_11366</name>
</gene>
<dbReference type="InterPro" id="IPR000757">
    <property type="entry name" value="Beta-glucanase-like"/>
</dbReference>
<dbReference type="EMBL" id="FXTJ01000013">
    <property type="protein sequence ID" value="SMO98485.1"/>
    <property type="molecule type" value="Genomic_DNA"/>
</dbReference>
<dbReference type="Proteomes" id="UP000317484">
    <property type="component" value="Unassembled WGS sequence"/>
</dbReference>
<dbReference type="GO" id="GO:0005975">
    <property type="term" value="P:carbohydrate metabolic process"/>
    <property type="evidence" value="ECO:0007669"/>
    <property type="project" value="InterPro"/>
</dbReference>
<reference evidence="4 5" key="1">
    <citation type="submission" date="2017-05" db="EMBL/GenBank/DDBJ databases">
        <authorList>
            <person name="Varghese N."/>
            <person name="Submissions S."/>
        </authorList>
    </citation>
    <scope>NUCLEOTIDE SEQUENCE [LARGE SCALE GENOMIC DNA]</scope>
    <source>
        <strain evidence="4 5">DSM 46834</strain>
    </source>
</reference>
<keyword evidence="2" id="KW-0812">Transmembrane</keyword>
<name>A0A521FQJ7_9ACTN</name>
<protein>
    <submittedName>
        <fullName evidence="4">Glycosyl hydrolases family 16</fullName>
    </submittedName>
</protein>
<evidence type="ECO:0000256" key="1">
    <source>
        <dbReference type="ARBA" id="ARBA00006865"/>
    </source>
</evidence>
<dbReference type="GO" id="GO:0004553">
    <property type="term" value="F:hydrolase activity, hydrolyzing O-glycosyl compounds"/>
    <property type="evidence" value="ECO:0007669"/>
    <property type="project" value="InterPro"/>
</dbReference>
<dbReference type="Gene3D" id="2.60.120.200">
    <property type="match status" value="1"/>
</dbReference>
<keyword evidence="5" id="KW-1185">Reference proteome</keyword>
<comment type="similarity">
    <text evidence="1">Belongs to the glycosyl hydrolase 16 family.</text>
</comment>
<organism evidence="4 5">
    <name type="scientific">Geodermatophilus aquaeductus</name>
    <dbReference type="NCBI Taxonomy" id="1564161"/>
    <lineage>
        <taxon>Bacteria</taxon>
        <taxon>Bacillati</taxon>
        <taxon>Actinomycetota</taxon>
        <taxon>Actinomycetes</taxon>
        <taxon>Geodermatophilales</taxon>
        <taxon>Geodermatophilaceae</taxon>
        <taxon>Geodermatophilus</taxon>
    </lineage>
</organism>
<dbReference type="InterPro" id="IPR050546">
    <property type="entry name" value="Glycosyl_Hydrlase_16"/>
</dbReference>
<keyword evidence="4" id="KW-0378">Hydrolase</keyword>
<keyword evidence="2" id="KW-0472">Membrane</keyword>
<feature type="domain" description="GH16" evidence="3">
    <location>
        <begin position="52"/>
        <end position="280"/>
    </location>
</feature>
<dbReference type="PANTHER" id="PTHR10963">
    <property type="entry name" value="GLYCOSYL HYDROLASE-RELATED"/>
    <property type="match status" value="1"/>
</dbReference>
<feature type="transmembrane region" description="Helical" evidence="2">
    <location>
        <begin position="26"/>
        <end position="48"/>
    </location>
</feature>
<dbReference type="PROSITE" id="PS51762">
    <property type="entry name" value="GH16_2"/>
    <property type="match status" value="1"/>
</dbReference>
<evidence type="ECO:0000256" key="2">
    <source>
        <dbReference type="SAM" id="Phobius"/>
    </source>
</evidence>
<evidence type="ECO:0000313" key="4">
    <source>
        <dbReference type="EMBL" id="SMO98485.1"/>
    </source>
</evidence>
<sequence>MSVPTSSVSALPAPGEAAGRRRHRRWLVPAAAAGLAVVVGAVGTVALLPSGDEMPTGDLPGWRQVFTEDFDRDVPLGGFFADSHYGQHWDGYEDLPDTSGEGTYRTNDVISVQDGVMDMWLRTEDGVPLVAAPIPTVDGQWGGHAYGRFEVRFRADPVEGYKMAWLLWPDSDEWAEGEIDWPEGRLDRGMYAANLQVGQPGVFDLVTDQVATFDEWHVATTEWTPEGVTFYLDGEQIGFSDSSPSTPMHWVLQTETAYGKPPADSQGHVEVDWVTIYEME</sequence>
<dbReference type="AlphaFoldDB" id="A0A521FQJ7"/>
<dbReference type="PANTHER" id="PTHR10963:SF55">
    <property type="entry name" value="GLYCOSIDE HYDROLASE FAMILY 16 PROTEIN"/>
    <property type="match status" value="1"/>
</dbReference>
<keyword evidence="2" id="KW-1133">Transmembrane helix</keyword>
<evidence type="ECO:0000259" key="3">
    <source>
        <dbReference type="PROSITE" id="PS51762"/>
    </source>
</evidence>